<feature type="domain" description="SIS" evidence="2">
    <location>
        <begin position="48"/>
        <end position="201"/>
    </location>
</feature>
<dbReference type="GO" id="GO:0005886">
    <property type="term" value="C:plasma membrane"/>
    <property type="evidence" value="ECO:0007669"/>
    <property type="project" value="TreeGrafter"/>
</dbReference>
<reference evidence="3" key="1">
    <citation type="submission" date="2024-06" db="EMBL/GenBank/DDBJ databases">
        <title>Sequencing and assembly of the genome of Dyadobacter sp. strain 676, a symbiont of Cyamopsis tetragonoloba.</title>
        <authorList>
            <person name="Guro P."/>
            <person name="Sazanova A."/>
            <person name="Kuznetsova I."/>
            <person name="Belimov A."/>
            <person name="Safronova V."/>
        </authorList>
    </citation>
    <scope>NUCLEOTIDE SEQUENCE</scope>
    <source>
        <strain evidence="3">676</strain>
    </source>
</reference>
<dbReference type="Pfam" id="PF01380">
    <property type="entry name" value="SIS"/>
    <property type="match status" value="1"/>
</dbReference>
<dbReference type="CDD" id="cd05008">
    <property type="entry name" value="SIS_GlmS_GlmD_1"/>
    <property type="match status" value="1"/>
</dbReference>
<dbReference type="PANTHER" id="PTHR32502">
    <property type="entry name" value="N-ACETYLGALACTOSAMINE PERMEASE II COMPONENT-RELATED"/>
    <property type="match status" value="1"/>
</dbReference>
<dbReference type="GO" id="GO:1901135">
    <property type="term" value="P:carbohydrate derivative metabolic process"/>
    <property type="evidence" value="ECO:0007669"/>
    <property type="project" value="InterPro"/>
</dbReference>
<dbReference type="InterPro" id="IPR035466">
    <property type="entry name" value="GlmS/AgaS_SIS"/>
</dbReference>
<name>A0AAU8FI15_9BACT</name>
<sequence>MIKINNGPQAPESSGDVHTRREILSQPGLWEEVYHLISRQSAAIADFLNPVLQKDKLRVILTGAGTSGFIGDAAQGTLQKIWRKPVQAVPTTEIVTRPESVFLRPVPTLLISFARSGNSPESVETLRLADACCDEVYHLIITCNGEGALANRGKAHSGNTCCIVLPEATNDKSLAMTSSFTCMLLSVLLVGNLATLDRELPKVRRVAEQGNVILENQFLLESLVLKGFERVVFLGSGEMLGIARECHLKLLELTDGQQACMSDSFLGFRHGPRAFVNANTLMVYLFSRNPHIMRYERDLAGDIARDARGIPSLQIGGVDQPGLPNSNRITLHIDPENEYQMIAATLAGQLLGYYSAVHAGISPDNPSLSGAISRVVQGVNIYHE</sequence>
<dbReference type="InterPro" id="IPR046348">
    <property type="entry name" value="SIS_dom_sf"/>
</dbReference>
<dbReference type="GO" id="GO:0009401">
    <property type="term" value="P:phosphoenolpyruvate-dependent sugar phosphotransferase system"/>
    <property type="evidence" value="ECO:0007669"/>
    <property type="project" value="TreeGrafter"/>
</dbReference>
<dbReference type="AlphaFoldDB" id="A0AAU8FI15"/>
<accession>A0AAU8FI15</accession>
<dbReference type="InterPro" id="IPR050303">
    <property type="entry name" value="GatZ_KbaZ_carbometab"/>
</dbReference>
<dbReference type="Gene3D" id="3.40.50.10490">
    <property type="entry name" value="Glucose-6-phosphate isomerase like protein, domain 1"/>
    <property type="match status" value="2"/>
</dbReference>
<dbReference type="SUPFAM" id="SSF53697">
    <property type="entry name" value="SIS domain"/>
    <property type="match status" value="1"/>
</dbReference>
<protein>
    <submittedName>
        <fullName evidence="3">SIS domain-containing protein</fullName>
    </submittedName>
</protein>
<proteinExistence type="predicted"/>
<gene>
    <name evidence="3" type="ORF">ABV298_25105</name>
</gene>
<organism evidence="3">
    <name type="scientific">Dyadobacter sp. 676</name>
    <dbReference type="NCBI Taxonomy" id="3088362"/>
    <lineage>
        <taxon>Bacteria</taxon>
        <taxon>Pseudomonadati</taxon>
        <taxon>Bacteroidota</taxon>
        <taxon>Cytophagia</taxon>
        <taxon>Cytophagales</taxon>
        <taxon>Spirosomataceae</taxon>
        <taxon>Dyadobacter</taxon>
    </lineage>
</organism>
<dbReference type="GO" id="GO:0097367">
    <property type="term" value="F:carbohydrate derivative binding"/>
    <property type="evidence" value="ECO:0007669"/>
    <property type="project" value="InterPro"/>
</dbReference>
<evidence type="ECO:0000256" key="1">
    <source>
        <dbReference type="ARBA" id="ARBA00022737"/>
    </source>
</evidence>
<dbReference type="PROSITE" id="PS51464">
    <property type="entry name" value="SIS"/>
    <property type="match status" value="1"/>
</dbReference>
<evidence type="ECO:0000313" key="3">
    <source>
        <dbReference type="EMBL" id="XCH23553.1"/>
    </source>
</evidence>
<dbReference type="RefSeq" id="WP_353718877.1">
    <property type="nucleotide sequence ID" value="NZ_CP159289.1"/>
</dbReference>
<dbReference type="PANTHER" id="PTHR32502:SF3">
    <property type="entry name" value="D-GALACTOSAMINE-6-PHOSPHATE DEAMINASE AGAS-RELATED"/>
    <property type="match status" value="1"/>
</dbReference>
<dbReference type="EMBL" id="CP159289">
    <property type="protein sequence ID" value="XCH23553.1"/>
    <property type="molecule type" value="Genomic_DNA"/>
</dbReference>
<keyword evidence="1" id="KW-0677">Repeat</keyword>
<evidence type="ECO:0000259" key="2">
    <source>
        <dbReference type="PROSITE" id="PS51464"/>
    </source>
</evidence>
<dbReference type="InterPro" id="IPR001347">
    <property type="entry name" value="SIS_dom"/>
</dbReference>